<gene>
    <name evidence="1" type="ORF">F2P81_003142</name>
</gene>
<dbReference type="AlphaFoldDB" id="A0A6A4TLA4"/>
<sequence>MKQLFHCYFGFPVLTFRIRATPRNIDCSCRVAPTTEAYGGATYWARTGPDEIGTDAPPRADPDTTHVRGASLFLPGVVIRTMTSL</sequence>
<dbReference type="Proteomes" id="UP000438429">
    <property type="component" value="Unassembled WGS sequence"/>
</dbReference>
<organism evidence="1 2">
    <name type="scientific">Scophthalmus maximus</name>
    <name type="common">Turbot</name>
    <name type="synonym">Psetta maxima</name>
    <dbReference type="NCBI Taxonomy" id="52904"/>
    <lineage>
        <taxon>Eukaryota</taxon>
        <taxon>Metazoa</taxon>
        <taxon>Chordata</taxon>
        <taxon>Craniata</taxon>
        <taxon>Vertebrata</taxon>
        <taxon>Euteleostomi</taxon>
        <taxon>Actinopterygii</taxon>
        <taxon>Neopterygii</taxon>
        <taxon>Teleostei</taxon>
        <taxon>Neoteleostei</taxon>
        <taxon>Acanthomorphata</taxon>
        <taxon>Carangaria</taxon>
        <taxon>Pleuronectiformes</taxon>
        <taxon>Pleuronectoidei</taxon>
        <taxon>Scophthalmidae</taxon>
        <taxon>Scophthalmus</taxon>
    </lineage>
</organism>
<name>A0A6A4TLA4_SCOMX</name>
<reference evidence="1 2" key="1">
    <citation type="submission" date="2019-06" db="EMBL/GenBank/DDBJ databases">
        <title>Draft genomes of female and male turbot (Scophthalmus maximus).</title>
        <authorList>
            <person name="Xu H."/>
            <person name="Xu X.-W."/>
            <person name="Shao C."/>
            <person name="Chen S."/>
        </authorList>
    </citation>
    <scope>NUCLEOTIDE SEQUENCE [LARGE SCALE GENOMIC DNA]</scope>
    <source>
        <strain evidence="1">Ysfricsl-2016a</strain>
        <tissue evidence="1">Blood</tissue>
    </source>
</reference>
<evidence type="ECO:0000313" key="1">
    <source>
        <dbReference type="EMBL" id="KAF0043984.1"/>
    </source>
</evidence>
<protein>
    <submittedName>
        <fullName evidence="1">Uncharacterized protein</fullName>
    </submittedName>
</protein>
<evidence type="ECO:0000313" key="2">
    <source>
        <dbReference type="Proteomes" id="UP000438429"/>
    </source>
</evidence>
<accession>A0A6A4TLA4</accession>
<dbReference type="EMBL" id="VEVO01000003">
    <property type="protein sequence ID" value="KAF0043984.1"/>
    <property type="molecule type" value="Genomic_DNA"/>
</dbReference>
<comment type="caution">
    <text evidence="1">The sequence shown here is derived from an EMBL/GenBank/DDBJ whole genome shotgun (WGS) entry which is preliminary data.</text>
</comment>
<proteinExistence type="predicted"/>